<dbReference type="PATRIC" id="fig|2041.4.peg.3571"/>
<dbReference type="Pfam" id="PF08021">
    <property type="entry name" value="FAD_binding_9"/>
    <property type="match status" value="1"/>
</dbReference>
<dbReference type="Gene3D" id="2.40.30.10">
    <property type="entry name" value="Translation factors"/>
    <property type="match status" value="1"/>
</dbReference>
<dbReference type="KEGG" id="aer:AERYTH_17080"/>
<dbReference type="EMBL" id="CP011502">
    <property type="protein sequence ID" value="ALX06290.1"/>
    <property type="molecule type" value="Genomic_DNA"/>
</dbReference>
<dbReference type="InterPro" id="IPR013113">
    <property type="entry name" value="SIP_FAD-bd"/>
</dbReference>
<evidence type="ECO:0000313" key="3">
    <source>
        <dbReference type="Proteomes" id="UP000067689"/>
    </source>
</evidence>
<dbReference type="OrthoDB" id="9814826at2"/>
<evidence type="ECO:0000313" key="2">
    <source>
        <dbReference type="EMBL" id="ALX06290.1"/>
    </source>
</evidence>
<sequence>MPKLRRTTTTHVAVLRELEVVRVEDVTPGMRRLTLAGADLAERSLDGSTLPAFASPGFDDHIKVFVPAPDADRPVLPRQRPDGLDYTTEGVRPLGKDYTPRRVTPDELDLDFVRHGHGQAAGWAEQVRPGDLAWIAGPTVGQAFPHDVDAFVLAGDETALPAIGRFLEELPPGPPAHVVVEVSGPQDEQDLTVRDGVDVTWLHRPVGAEPGTTTLLLDAVRDLDWPAGQVYAWMAGESTAARDVRTHWRADRSVPRDCLDVSGYWRR</sequence>
<feature type="domain" description="FAD-binding FR-type" evidence="1">
    <location>
        <begin position="13"/>
        <end position="145"/>
    </location>
</feature>
<dbReference type="PANTHER" id="PTHR30157">
    <property type="entry name" value="FERRIC REDUCTASE, NADPH-DEPENDENT"/>
    <property type="match status" value="1"/>
</dbReference>
<dbReference type="InterPro" id="IPR039374">
    <property type="entry name" value="SIP_fam"/>
</dbReference>
<dbReference type="AlphaFoldDB" id="A0A0U4DE03"/>
<dbReference type="Proteomes" id="UP000067689">
    <property type="component" value="Chromosome"/>
</dbReference>
<dbReference type="InterPro" id="IPR007037">
    <property type="entry name" value="SIP_rossman_dom"/>
</dbReference>
<name>A0A0U4DE03_9ACTN</name>
<dbReference type="STRING" id="2041.AERYTH_17080"/>
<gene>
    <name evidence="2" type="ORF">AERYTH_17080</name>
</gene>
<dbReference type="SUPFAM" id="SSF63380">
    <property type="entry name" value="Riboflavin synthase domain-like"/>
    <property type="match status" value="1"/>
</dbReference>
<dbReference type="InterPro" id="IPR017938">
    <property type="entry name" value="Riboflavin_synthase-like_b-brl"/>
</dbReference>
<proteinExistence type="predicted"/>
<accession>A0A0U4DE03</accession>
<organism evidence="2 3">
    <name type="scientific">Aeromicrobium erythreum</name>
    <dbReference type="NCBI Taxonomy" id="2041"/>
    <lineage>
        <taxon>Bacteria</taxon>
        <taxon>Bacillati</taxon>
        <taxon>Actinomycetota</taxon>
        <taxon>Actinomycetes</taxon>
        <taxon>Propionibacteriales</taxon>
        <taxon>Nocardioidaceae</taxon>
        <taxon>Aeromicrobium</taxon>
    </lineage>
</organism>
<dbReference type="PROSITE" id="PS51384">
    <property type="entry name" value="FAD_FR"/>
    <property type="match status" value="1"/>
</dbReference>
<dbReference type="RefSeq" id="WP_067861070.1">
    <property type="nucleotide sequence ID" value="NZ_CP011502.1"/>
</dbReference>
<dbReference type="Pfam" id="PF04954">
    <property type="entry name" value="SIP"/>
    <property type="match status" value="1"/>
</dbReference>
<dbReference type="GO" id="GO:0016491">
    <property type="term" value="F:oxidoreductase activity"/>
    <property type="evidence" value="ECO:0007669"/>
    <property type="project" value="InterPro"/>
</dbReference>
<dbReference type="InterPro" id="IPR017927">
    <property type="entry name" value="FAD-bd_FR_type"/>
</dbReference>
<dbReference type="Gene3D" id="3.40.50.80">
    <property type="entry name" value="Nucleotide-binding domain of ferredoxin-NADP reductase (FNR) module"/>
    <property type="match status" value="1"/>
</dbReference>
<protein>
    <recommendedName>
        <fullName evidence="1">FAD-binding FR-type domain-containing protein</fullName>
    </recommendedName>
</protein>
<dbReference type="InterPro" id="IPR039261">
    <property type="entry name" value="FNR_nucleotide-bd"/>
</dbReference>
<reference evidence="2 3" key="1">
    <citation type="journal article" date="1991" name="Int. J. Syst. Bacteriol.">
        <title>Description of the erythromycin-producing bacterium Arthrobacter sp. strain NRRL B-3381 as Aeromicrobium erythreum gen. nov., sp. nov.</title>
        <authorList>
            <person name="Miller E.S."/>
            <person name="Woese C.R."/>
            <person name="Brenner S."/>
        </authorList>
    </citation>
    <scope>NUCLEOTIDE SEQUENCE [LARGE SCALE GENOMIC DNA]</scope>
    <source>
        <strain evidence="2 3">AR18</strain>
    </source>
</reference>
<keyword evidence="3" id="KW-1185">Reference proteome</keyword>
<dbReference type="PANTHER" id="PTHR30157:SF0">
    <property type="entry name" value="NADPH-DEPENDENT FERRIC-CHELATE REDUCTASE"/>
    <property type="match status" value="1"/>
</dbReference>
<dbReference type="CDD" id="cd06193">
    <property type="entry name" value="siderophore_interacting"/>
    <property type="match status" value="1"/>
</dbReference>
<evidence type="ECO:0000259" key="1">
    <source>
        <dbReference type="PROSITE" id="PS51384"/>
    </source>
</evidence>